<dbReference type="SFLD" id="SFLDG01129">
    <property type="entry name" value="C1.5:_HAD__Beta-PGM__Phosphata"/>
    <property type="match status" value="1"/>
</dbReference>
<dbReference type="PANTHER" id="PTHR43434">
    <property type="entry name" value="PHOSPHOGLYCOLATE PHOSPHATASE"/>
    <property type="match status" value="1"/>
</dbReference>
<name>A0ABS7C467_9BACL</name>
<sequence length="221" mass="25238">MGDIKHIIFDFDGTLANTWPVMFQASVSVFDKYDNRKLIIEDLYEMTGPTELRIIHQYLGNRDMVDAAVEDFVAHYEQQHEELVERNEAITDLLADLQQSGVGLALFTGKSRRTLDISLAKLGWNISFSHIVTGDDVENSKPSPEGIHRIMDKLGWSREHTVVVGDSNDDMQAGRDAGVRTFAARWMSMVQDKDYRVPPERAFENLEEFRSYLAQHGVQFN</sequence>
<comment type="caution">
    <text evidence="2">The sequence shown here is derived from an EMBL/GenBank/DDBJ whole genome shotgun (WGS) entry which is preliminary data.</text>
</comment>
<dbReference type="Gene3D" id="1.10.150.240">
    <property type="entry name" value="Putative phosphatase, domain 2"/>
    <property type="match status" value="1"/>
</dbReference>
<keyword evidence="2" id="KW-0378">Hydrolase</keyword>
<dbReference type="SUPFAM" id="SSF56784">
    <property type="entry name" value="HAD-like"/>
    <property type="match status" value="1"/>
</dbReference>
<dbReference type="InterPro" id="IPR023214">
    <property type="entry name" value="HAD_sf"/>
</dbReference>
<dbReference type="SFLD" id="SFLDG01135">
    <property type="entry name" value="C1.5.6:_HAD__Beta-PGM__Phospha"/>
    <property type="match status" value="1"/>
</dbReference>
<dbReference type="InterPro" id="IPR006439">
    <property type="entry name" value="HAD-SF_hydro_IA"/>
</dbReference>
<dbReference type="SFLD" id="SFLDS00003">
    <property type="entry name" value="Haloacid_Dehalogenase"/>
    <property type="match status" value="1"/>
</dbReference>
<protein>
    <submittedName>
        <fullName evidence="2">HAD family hydrolase</fullName>
    </submittedName>
</protein>
<gene>
    <name evidence="2" type="ORF">K0U00_16810</name>
</gene>
<dbReference type="EMBL" id="JAHZIK010000412">
    <property type="protein sequence ID" value="MBW7455689.1"/>
    <property type="molecule type" value="Genomic_DNA"/>
</dbReference>
<dbReference type="InterPro" id="IPR023198">
    <property type="entry name" value="PGP-like_dom2"/>
</dbReference>
<feature type="coiled-coil region" evidence="1">
    <location>
        <begin position="73"/>
        <end position="100"/>
    </location>
</feature>
<reference evidence="2 3" key="1">
    <citation type="submission" date="2021-07" db="EMBL/GenBank/DDBJ databases">
        <title>Paenibacillus radiodurans sp. nov., isolated from the southeastern edge of Tengger Desert.</title>
        <authorList>
            <person name="Zhang G."/>
        </authorList>
    </citation>
    <scope>NUCLEOTIDE SEQUENCE [LARGE SCALE GENOMIC DNA]</scope>
    <source>
        <strain evidence="2 3">CCM 7311</strain>
    </source>
</reference>
<keyword evidence="3" id="KW-1185">Reference proteome</keyword>
<dbReference type="InterPro" id="IPR050155">
    <property type="entry name" value="HAD-like_hydrolase_sf"/>
</dbReference>
<dbReference type="GO" id="GO:0016787">
    <property type="term" value="F:hydrolase activity"/>
    <property type="evidence" value="ECO:0007669"/>
    <property type="project" value="UniProtKB-KW"/>
</dbReference>
<dbReference type="NCBIfam" id="TIGR01549">
    <property type="entry name" value="HAD-SF-IA-v1"/>
    <property type="match status" value="1"/>
</dbReference>
<organism evidence="2 3">
    <name type="scientific">Paenibacillus sepulcri</name>
    <dbReference type="NCBI Taxonomy" id="359917"/>
    <lineage>
        <taxon>Bacteria</taxon>
        <taxon>Bacillati</taxon>
        <taxon>Bacillota</taxon>
        <taxon>Bacilli</taxon>
        <taxon>Bacillales</taxon>
        <taxon>Paenibacillaceae</taxon>
        <taxon>Paenibacillus</taxon>
    </lineage>
</organism>
<evidence type="ECO:0000313" key="2">
    <source>
        <dbReference type="EMBL" id="MBW7455689.1"/>
    </source>
</evidence>
<keyword evidence="1" id="KW-0175">Coiled coil</keyword>
<dbReference type="Gene3D" id="3.40.50.1000">
    <property type="entry name" value="HAD superfamily/HAD-like"/>
    <property type="match status" value="1"/>
</dbReference>
<dbReference type="InterPro" id="IPR041492">
    <property type="entry name" value="HAD_2"/>
</dbReference>
<proteinExistence type="predicted"/>
<accession>A0ABS7C467</accession>
<evidence type="ECO:0000313" key="3">
    <source>
        <dbReference type="Proteomes" id="UP001519887"/>
    </source>
</evidence>
<dbReference type="Pfam" id="PF13419">
    <property type="entry name" value="HAD_2"/>
    <property type="match status" value="1"/>
</dbReference>
<dbReference type="RefSeq" id="WP_210044883.1">
    <property type="nucleotide sequence ID" value="NZ_JBHLVU010000029.1"/>
</dbReference>
<dbReference type="NCBIfam" id="TIGR01509">
    <property type="entry name" value="HAD-SF-IA-v3"/>
    <property type="match status" value="1"/>
</dbReference>
<evidence type="ECO:0000256" key="1">
    <source>
        <dbReference type="SAM" id="Coils"/>
    </source>
</evidence>
<dbReference type="Proteomes" id="UP001519887">
    <property type="component" value="Unassembled WGS sequence"/>
</dbReference>
<dbReference type="PANTHER" id="PTHR43434:SF1">
    <property type="entry name" value="PHOSPHOGLYCOLATE PHOSPHATASE"/>
    <property type="match status" value="1"/>
</dbReference>
<dbReference type="InterPro" id="IPR036412">
    <property type="entry name" value="HAD-like_sf"/>
</dbReference>